<reference evidence="3 4" key="1">
    <citation type="submission" date="2017-09" db="EMBL/GenBank/DDBJ databases">
        <title>Comparative genomics of rhizobia isolated from Phaseolus vulgaris in China.</title>
        <authorList>
            <person name="Tong W."/>
        </authorList>
    </citation>
    <scope>NUCLEOTIDE SEQUENCE [LARGE SCALE GENOMIC DNA]</scope>
    <source>
        <strain evidence="3 4">L101</strain>
    </source>
</reference>
<proteinExistence type="inferred from homology"/>
<evidence type="ECO:0000313" key="3">
    <source>
        <dbReference type="EMBL" id="PCK82875.1"/>
    </source>
</evidence>
<dbReference type="InterPro" id="IPR023393">
    <property type="entry name" value="START-like_dom_sf"/>
</dbReference>
<dbReference type="Proteomes" id="UP000218807">
    <property type="component" value="Unassembled WGS sequence"/>
</dbReference>
<dbReference type="Gene3D" id="3.30.530.20">
    <property type="match status" value="1"/>
</dbReference>
<comment type="caution">
    <text evidence="3">The sequence shown here is derived from an EMBL/GenBank/DDBJ whole genome shotgun (WGS) entry which is preliminary data.</text>
</comment>
<feature type="domain" description="Activator of Hsp90 ATPase homologue 1/2-like C-terminal" evidence="2">
    <location>
        <begin position="18"/>
        <end position="147"/>
    </location>
</feature>
<accession>A0A2A5L106</accession>
<protein>
    <submittedName>
        <fullName evidence="3">ATPase</fullName>
    </submittedName>
</protein>
<keyword evidence="4" id="KW-1185">Reference proteome</keyword>
<dbReference type="InterPro" id="IPR013538">
    <property type="entry name" value="ASHA1/2-like_C"/>
</dbReference>
<dbReference type="AlphaFoldDB" id="A0A2A5L106"/>
<name>A0A2A5L106_9HYPH</name>
<organism evidence="3 4">
    <name type="scientific">Rhizobium sophoriradicis</name>
    <dbReference type="NCBI Taxonomy" id="1535245"/>
    <lineage>
        <taxon>Bacteria</taxon>
        <taxon>Pseudomonadati</taxon>
        <taxon>Pseudomonadota</taxon>
        <taxon>Alphaproteobacteria</taxon>
        <taxon>Hyphomicrobiales</taxon>
        <taxon>Rhizobiaceae</taxon>
        <taxon>Rhizobium/Agrobacterium group</taxon>
        <taxon>Rhizobium</taxon>
    </lineage>
</organism>
<dbReference type="CDD" id="cd08900">
    <property type="entry name" value="SRPBCC_CalC_Aha1-like_7"/>
    <property type="match status" value="1"/>
</dbReference>
<evidence type="ECO:0000259" key="2">
    <source>
        <dbReference type="Pfam" id="PF08327"/>
    </source>
</evidence>
<dbReference type="RefSeq" id="WP_096761853.1">
    <property type="nucleotide sequence ID" value="NZ_NXDM01000001.1"/>
</dbReference>
<dbReference type="EMBL" id="NXDM01000001">
    <property type="protein sequence ID" value="PCK82875.1"/>
    <property type="molecule type" value="Genomic_DNA"/>
</dbReference>
<comment type="similarity">
    <text evidence="1">Belongs to the AHA1 family.</text>
</comment>
<evidence type="ECO:0000313" key="4">
    <source>
        <dbReference type="Proteomes" id="UP000218807"/>
    </source>
</evidence>
<dbReference type="Pfam" id="PF08327">
    <property type="entry name" value="AHSA1"/>
    <property type="match status" value="1"/>
</dbReference>
<gene>
    <name evidence="3" type="ORF">CPT34_00935</name>
</gene>
<dbReference type="SUPFAM" id="SSF55961">
    <property type="entry name" value="Bet v1-like"/>
    <property type="match status" value="1"/>
</dbReference>
<sequence length="167" mass="18880">MTTRSAEHATLVIERHLKAPVARVFRAWSLPESKRQWFACHGDWVPLEYGLDFRPGGLERNYVADTDGLLHAYDARYIDIVPDARIIYAYEMKLGEARISVSLATVAFEAEPGGTRMVFTEQAVFLDGYADNGARLQGTEIGLDNLELFLERETSPILASFRYCITF</sequence>
<evidence type="ECO:0000256" key="1">
    <source>
        <dbReference type="ARBA" id="ARBA00006817"/>
    </source>
</evidence>